<dbReference type="InterPro" id="IPR050228">
    <property type="entry name" value="Carboxylesterase_BioH"/>
</dbReference>
<dbReference type="EMBL" id="LT559118">
    <property type="protein sequence ID" value="SBO97515.1"/>
    <property type="molecule type" value="Genomic_DNA"/>
</dbReference>
<dbReference type="PANTHER" id="PTHR43194:SF5">
    <property type="entry name" value="PIMELOYL-[ACYL-CARRIER PROTEIN] METHYL ESTER ESTERASE"/>
    <property type="match status" value="1"/>
</dbReference>
<protein>
    <submittedName>
        <fullName evidence="2">Probable hydrolase</fullName>
    </submittedName>
</protein>
<dbReference type="InterPro" id="IPR000073">
    <property type="entry name" value="AB_hydrolase_1"/>
</dbReference>
<keyword evidence="2" id="KW-0378">Hydrolase</keyword>
<feature type="domain" description="AB hydrolase-1" evidence="1">
    <location>
        <begin position="29"/>
        <end position="279"/>
    </location>
</feature>
<dbReference type="AlphaFoldDB" id="A0A1M4EF25"/>
<dbReference type="Gene3D" id="3.40.50.1820">
    <property type="entry name" value="alpha/beta hydrolase"/>
    <property type="match status" value="1"/>
</dbReference>
<reference evidence="2" key="1">
    <citation type="submission" date="2016-04" db="EMBL/GenBank/DDBJ databases">
        <authorList>
            <person name="Evans L.H."/>
            <person name="Alamgir A."/>
            <person name="Owens N."/>
            <person name="Weber N.D."/>
            <person name="Virtaneva K."/>
            <person name="Barbian K."/>
            <person name="Babar A."/>
            <person name="Rosenke K."/>
        </authorList>
    </citation>
    <scope>NUCLEOTIDE SEQUENCE</scope>
    <source>
        <strain evidence="2">Nono1</strain>
    </source>
</reference>
<name>A0A1M4EF25_9ACTN</name>
<sequence>MSTTTATGTATSADGTTISYRRLGRGPGLVIVHGAMQTGHSQSELATALAAGFTCYLPDRRGRGGSGPVGAGYGLARESEDLDAVLRATGARYAVGVSSGAVITLHTALTRPAALSKAVLFEPPLGLDADDVRAALERFDRELAEGRIPAALVTGMRAARLGPPLFNALPRRVQEWLTGLMLNSQDGTAGEQPTFRELAPTQRQDMQLVAEAPADFAAYRTVEVRTLLLGGSRSQGYLRSALAELERVLPRARRVVMEGLDHGATQNAAQRGRPERVAEEIRRFLAEDS</sequence>
<dbReference type="GO" id="GO:0016787">
    <property type="term" value="F:hydrolase activity"/>
    <property type="evidence" value="ECO:0007669"/>
    <property type="project" value="UniProtKB-KW"/>
</dbReference>
<dbReference type="PANTHER" id="PTHR43194">
    <property type="entry name" value="HYDROLASE ALPHA/BETA FOLD FAMILY"/>
    <property type="match status" value="1"/>
</dbReference>
<dbReference type="SUPFAM" id="SSF53474">
    <property type="entry name" value="alpha/beta-Hydrolases"/>
    <property type="match status" value="1"/>
</dbReference>
<organism evidence="2">
    <name type="scientific">Nonomuraea gerenzanensis</name>
    <dbReference type="NCBI Taxonomy" id="93944"/>
    <lineage>
        <taxon>Bacteria</taxon>
        <taxon>Bacillati</taxon>
        <taxon>Actinomycetota</taxon>
        <taxon>Actinomycetes</taxon>
        <taxon>Streptosporangiales</taxon>
        <taxon>Streptosporangiaceae</taxon>
        <taxon>Nonomuraea</taxon>
    </lineage>
</organism>
<evidence type="ECO:0000313" key="2">
    <source>
        <dbReference type="EMBL" id="SBO97515.1"/>
    </source>
</evidence>
<proteinExistence type="predicted"/>
<gene>
    <name evidence="2" type="ORF">BN4615_P7031</name>
</gene>
<dbReference type="InterPro" id="IPR029058">
    <property type="entry name" value="AB_hydrolase_fold"/>
</dbReference>
<dbReference type="RefSeq" id="WP_225266278.1">
    <property type="nucleotide sequence ID" value="NZ_CP084058.1"/>
</dbReference>
<dbReference type="Pfam" id="PF12697">
    <property type="entry name" value="Abhydrolase_6"/>
    <property type="match status" value="1"/>
</dbReference>
<evidence type="ECO:0000259" key="1">
    <source>
        <dbReference type="Pfam" id="PF12697"/>
    </source>
</evidence>
<accession>A0A1M4EF25</accession>